<keyword evidence="10" id="KW-1185">Reference proteome</keyword>
<feature type="transmembrane region" description="Helical" evidence="6">
    <location>
        <begin position="49"/>
        <end position="75"/>
    </location>
</feature>
<evidence type="ECO:0000256" key="6">
    <source>
        <dbReference type="SAM" id="Phobius"/>
    </source>
</evidence>
<dbReference type="PATRIC" id="fig|1331060.3.peg.3922"/>
<feature type="domain" description="MASE1" evidence="7">
    <location>
        <begin position="7"/>
        <end position="137"/>
    </location>
</feature>
<organism evidence="9 10">
    <name type="scientific">Sphingobium lactosutens DS20</name>
    <dbReference type="NCBI Taxonomy" id="1331060"/>
    <lineage>
        <taxon>Bacteria</taxon>
        <taxon>Pseudomonadati</taxon>
        <taxon>Pseudomonadota</taxon>
        <taxon>Alphaproteobacteria</taxon>
        <taxon>Sphingomonadales</taxon>
        <taxon>Sphingomonadaceae</taxon>
        <taxon>Sphingobium</taxon>
    </lineage>
</organism>
<feature type="transmembrane region" description="Helical" evidence="6">
    <location>
        <begin position="14"/>
        <end position="37"/>
    </location>
</feature>
<keyword evidence="4 6" id="KW-1133">Transmembrane helix</keyword>
<evidence type="ECO:0000256" key="3">
    <source>
        <dbReference type="ARBA" id="ARBA00022692"/>
    </source>
</evidence>
<dbReference type="InterPro" id="IPR007895">
    <property type="entry name" value="MASE1"/>
</dbReference>
<keyword evidence="2" id="KW-1003">Cell membrane</keyword>
<gene>
    <name evidence="9" type="ORF">RLDS_02815</name>
    <name evidence="8" type="ORF">RLDS_20305</name>
</gene>
<comment type="caution">
    <text evidence="9">The sequence shown here is derived from an EMBL/GenBank/DDBJ whole genome shotgun (WGS) entry which is preliminary data.</text>
</comment>
<evidence type="ECO:0000313" key="9">
    <source>
        <dbReference type="EMBL" id="EQB18192.1"/>
    </source>
</evidence>
<dbReference type="EMBL" id="ATDP01000103">
    <property type="protein sequence ID" value="EQB12479.1"/>
    <property type="molecule type" value="Genomic_DNA"/>
</dbReference>
<evidence type="ECO:0000256" key="2">
    <source>
        <dbReference type="ARBA" id="ARBA00022475"/>
    </source>
</evidence>
<keyword evidence="5 6" id="KW-0472">Membrane</keyword>
<sequence>MALSSLVFGLGWKVAMPLAITNVGEAFAAAWMVRRAYPRFGQFLSAREILWFVAVAGIAVPLVVAFVGALFVHIAGRAPYWTTWRDWFTAHAVGVIAFGPPMILLLGGYINRWMKRVDRIRAIEAWAIMLAVCAVATVTFG</sequence>
<evidence type="ECO:0000256" key="1">
    <source>
        <dbReference type="ARBA" id="ARBA00004651"/>
    </source>
</evidence>
<dbReference type="GO" id="GO:0005886">
    <property type="term" value="C:plasma membrane"/>
    <property type="evidence" value="ECO:0007669"/>
    <property type="project" value="UniProtKB-SubCell"/>
</dbReference>
<proteinExistence type="predicted"/>
<feature type="transmembrane region" description="Helical" evidence="6">
    <location>
        <begin position="122"/>
        <end position="140"/>
    </location>
</feature>
<reference evidence="9 10" key="1">
    <citation type="journal article" date="2013" name="Genome Announc.">
        <title>Draft Genome Sequence of Sphingobium lactosutens Strain DS20T, Isolated from a Hexachlorocyclohexane Dumpsite.</title>
        <authorList>
            <person name="Kumar R."/>
            <person name="Dwivedi V."/>
            <person name="Negi V."/>
            <person name="Khurana J.P."/>
            <person name="Lal R."/>
        </authorList>
    </citation>
    <scope>NUCLEOTIDE SEQUENCE [LARGE SCALE GENOMIC DNA]</scope>
    <source>
        <strain evidence="9 10">DS20</strain>
    </source>
</reference>
<dbReference type="Proteomes" id="UP000015531">
    <property type="component" value="Unassembled WGS sequence"/>
</dbReference>
<dbReference type="AlphaFoldDB" id="T0HYQ0"/>
<name>T0HYQ0_9SPHN</name>
<comment type="subcellular location">
    <subcellularLocation>
        <location evidence="1">Cell membrane</location>
        <topology evidence="1">Multi-pass membrane protein</topology>
    </subcellularLocation>
</comment>
<dbReference type="Pfam" id="PF05231">
    <property type="entry name" value="MASE1"/>
    <property type="match status" value="1"/>
</dbReference>
<feature type="transmembrane region" description="Helical" evidence="6">
    <location>
        <begin position="87"/>
        <end position="110"/>
    </location>
</feature>
<dbReference type="RefSeq" id="WP_021224521.1">
    <property type="nucleotide sequence ID" value="NZ_ATDP01000056.1"/>
</dbReference>
<protein>
    <recommendedName>
        <fullName evidence="7">MASE1 domain-containing protein</fullName>
    </recommendedName>
</protein>
<evidence type="ECO:0000256" key="5">
    <source>
        <dbReference type="ARBA" id="ARBA00023136"/>
    </source>
</evidence>
<evidence type="ECO:0000259" key="7">
    <source>
        <dbReference type="Pfam" id="PF05231"/>
    </source>
</evidence>
<evidence type="ECO:0000313" key="10">
    <source>
        <dbReference type="Proteomes" id="UP000015531"/>
    </source>
</evidence>
<dbReference type="EMBL" id="ATDP01000056">
    <property type="protein sequence ID" value="EQB18192.1"/>
    <property type="molecule type" value="Genomic_DNA"/>
</dbReference>
<evidence type="ECO:0000313" key="8">
    <source>
        <dbReference type="EMBL" id="EQB12479.1"/>
    </source>
</evidence>
<keyword evidence="3 6" id="KW-0812">Transmembrane</keyword>
<accession>T0HYQ0</accession>
<evidence type="ECO:0000256" key="4">
    <source>
        <dbReference type="ARBA" id="ARBA00022989"/>
    </source>
</evidence>